<keyword evidence="3" id="KW-0808">Transferase</keyword>
<evidence type="ECO:0000256" key="6">
    <source>
        <dbReference type="ARBA" id="ARBA00022989"/>
    </source>
</evidence>
<dbReference type="UniPathway" id="UPA00029">
    <property type="reaction ID" value="UER00560"/>
</dbReference>
<dbReference type="RefSeq" id="WP_091306646.1">
    <property type="nucleotide sequence ID" value="NZ_CBCSJU010000001.1"/>
</dbReference>
<keyword evidence="5" id="KW-0732">Signal</keyword>
<dbReference type="GO" id="GO:0005886">
    <property type="term" value="C:plasma membrane"/>
    <property type="evidence" value="ECO:0007669"/>
    <property type="project" value="UniProtKB-SubCell"/>
</dbReference>
<keyword evidence="2" id="KW-1003">Cell membrane</keyword>
<keyword evidence="7 13" id="KW-0472">Membrane</keyword>
<evidence type="ECO:0000256" key="1">
    <source>
        <dbReference type="ARBA" id="ARBA00004162"/>
    </source>
</evidence>
<feature type="transmembrane region" description="Helical" evidence="13">
    <location>
        <begin position="118"/>
        <end position="138"/>
    </location>
</feature>
<evidence type="ECO:0000256" key="2">
    <source>
        <dbReference type="ARBA" id="ARBA00022475"/>
    </source>
</evidence>
<comment type="function">
    <text evidence="12">Catalyzes the acylation of glycosyl-4,4'-diaponeurosporenoate, i.e. the esterification of glucose at the C6'' position with the carboxyl group of the C(15) fatty acid 12-methyltetradecanoic acid, to yield staphyloxanthin. This is the last step in the biosynthesis of this orange pigment, present in most staphylococci strains.</text>
</comment>
<evidence type="ECO:0000256" key="11">
    <source>
        <dbReference type="ARBA" id="ARBA00023667"/>
    </source>
</evidence>
<organism evidence="14 15">
    <name type="scientific">Flavobacterium terrigena</name>
    <dbReference type="NCBI Taxonomy" id="402734"/>
    <lineage>
        <taxon>Bacteria</taxon>
        <taxon>Pseudomonadati</taxon>
        <taxon>Bacteroidota</taxon>
        <taxon>Flavobacteriia</taxon>
        <taxon>Flavobacteriales</taxon>
        <taxon>Flavobacteriaceae</taxon>
        <taxon>Flavobacterium</taxon>
    </lineage>
</organism>
<comment type="similarity">
    <text evidence="10">Belongs to the acyltransferase CrtO family.</text>
</comment>
<dbReference type="GO" id="GO:0016746">
    <property type="term" value="F:acyltransferase activity"/>
    <property type="evidence" value="ECO:0007669"/>
    <property type="project" value="UniProtKB-KW"/>
</dbReference>
<keyword evidence="4 13" id="KW-0812">Transmembrane</keyword>
<reference evidence="15" key="1">
    <citation type="submission" date="2016-10" db="EMBL/GenBank/DDBJ databases">
        <authorList>
            <person name="Varghese N."/>
            <person name="Submissions S."/>
        </authorList>
    </citation>
    <scope>NUCLEOTIDE SEQUENCE [LARGE SCALE GENOMIC DNA]</scope>
    <source>
        <strain evidence="15">DSM 17934</strain>
    </source>
</reference>
<gene>
    <name evidence="14" type="ORF">SAMN05660918_0281</name>
</gene>
<keyword evidence="6 13" id="KW-1133">Transmembrane helix</keyword>
<dbReference type="EMBL" id="FNYA01000001">
    <property type="protein sequence ID" value="SEI38900.1"/>
    <property type="molecule type" value="Genomic_DNA"/>
</dbReference>
<keyword evidence="8" id="KW-0012">Acyltransferase</keyword>
<evidence type="ECO:0000256" key="8">
    <source>
        <dbReference type="ARBA" id="ARBA00023315"/>
    </source>
</evidence>
<dbReference type="Pfam" id="PF18927">
    <property type="entry name" value="CrtO"/>
    <property type="match status" value="1"/>
</dbReference>
<evidence type="ECO:0000256" key="12">
    <source>
        <dbReference type="ARBA" id="ARBA00025324"/>
    </source>
</evidence>
<evidence type="ECO:0000256" key="7">
    <source>
        <dbReference type="ARBA" id="ARBA00023136"/>
    </source>
</evidence>
<keyword evidence="15" id="KW-1185">Reference proteome</keyword>
<feature type="transmembrane region" description="Helical" evidence="13">
    <location>
        <begin position="144"/>
        <end position="160"/>
    </location>
</feature>
<evidence type="ECO:0000256" key="5">
    <source>
        <dbReference type="ARBA" id="ARBA00022729"/>
    </source>
</evidence>
<dbReference type="Proteomes" id="UP000199702">
    <property type="component" value="Unassembled WGS sequence"/>
</dbReference>
<evidence type="ECO:0000256" key="3">
    <source>
        <dbReference type="ARBA" id="ARBA00022679"/>
    </source>
</evidence>
<evidence type="ECO:0000313" key="15">
    <source>
        <dbReference type="Proteomes" id="UP000199702"/>
    </source>
</evidence>
<dbReference type="STRING" id="402734.SAMN05660918_0281"/>
<comment type="pathway">
    <text evidence="9">Carotenoid biosynthesis; staphyloxanthin biosynthesis; staphyloxanthin from farnesyl diphosphate: step 5/5.</text>
</comment>
<evidence type="ECO:0000313" key="14">
    <source>
        <dbReference type="EMBL" id="SEI38900.1"/>
    </source>
</evidence>
<name>A0A1H6QHM2_9FLAO</name>
<accession>A0A1H6QHM2</accession>
<evidence type="ECO:0000256" key="4">
    <source>
        <dbReference type="ARBA" id="ARBA00022692"/>
    </source>
</evidence>
<evidence type="ECO:0000256" key="13">
    <source>
        <dbReference type="SAM" id="Phobius"/>
    </source>
</evidence>
<sequence>MRKYILLSLTIIVTVFLVYGLVYKVGLQGFLFAWMLNFVLMMCVFFFTETLKSELKSEYYLEKTWEKKGKIYEAFGVNLFRKLLVIVGWEKLNKKANPVEKNLAALVHLEYRTKQSELGHLIIFFIVLAFTIYVAITFGIKESLSLVILNILLNVYPVLLQRYNRPRLQRAIILSKYREERRIS</sequence>
<evidence type="ECO:0000256" key="10">
    <source>
        <dbReference type="ARBA" id="ARBA00023603"/>
    </source>
</evidence>
<comment type="subcellular location">
    <subcellularLocation>
        <location evidence="1">Cell membrane</location>
        <topology evidence="1">Single-pass membrane protein</topology>
    </subcellularLocation>
</comment>
<dbReference type="InterPro" id="IPR044021">
    <property type="entry name" value="CrtO"/>
</dbReference>
<protein>
    <recommendedName>
        <fullName evidence="11">Glycosyl-4,4'-diaponeurosporenoate acyltransferase</fullName>
    </recommendedName>
</protein>
<dbReference type="AlphaFoldDB" id="A0A1H6QHM2"/>
<dbReference type="OrthoDB" id="669469at2"/>
<proteinExistence type="inferred from homology"/>
<feature type="transmembrane region" description="Helical" evidence="13">
    <location>
        <begin position="30"/>
        <end position="48"/>
    </location>
</feature>
<evidence type="ECO:0000256" key="9">
    <source>
        <dbReference type="ARBA" id="ARBA00023588"/>
    </source>
</evidence>